<sequence>MEIILSDSSKKTFSPISDKLTQENYSTWRHTAMLIIQSLSMEDHLYSSKIPPQFVTDEATKTTSESVKYKTWKLQDLTLTTWLVESMTTSIKNKIRNVVDALFALGYEVPDSDHIQAIIDGLNEDYTVYIGSVMSRLHQVEGIDYDQIYSPVVRPSTIRVILTIAVSLNWPLRQFDFDNAFLNGTLNETVYMMQPPGYSTKGEQLVCKLNKAIYGLKQAPRAWYKTLSTTLQQFGFKETRSDVSLFVRFFDSNVIYLLVYVDDIIVTGNNAAELDKLIYQLNNIFPLKDMGKFSYFLGLEASYLSTGSVHISQTKYASELLKRAGMETANSMPTPMMSNTKLSAHYSEPFHDPKLYRSIVGALQYLTMTRPDIAFAVNRVSQFMHQPTLLHWKSVKRILRYVKGTVDHGLLFSKSTDFRLLAFSDADWGGDLDDRKSITGFCVYLGCNLISWKSNKQTKVSRSSTEAEYRAMCAAQTELMSIQQLLGELRIPQPMSPTIFCDNQSACLLAANPVLHSRCKHLELDLHFLRDLVNQKSLYVVNIPSQDQVADSLTKPLSLSLFQKYRFKLRLRDKSCLSLRGSIERTA</sequence>
<protein>
    <recommendedName>
        <fullName evidence="1">Reverse transcriptase Ty1/copia-type domain-containing protein</fullName>
    </recommendedName>
</protein>
<reference evidence="2 3" key="1">
    <citation type="submission" date="2019-01" db="EMBL/GenBank/DDBJ databases">
        <title>Sequencing of cultivated peanut Arachis hypogaea provides insights into genome evolution and oil improvement.</title>
        <authorList>
            <person name="Chen X."/>
        </authorList>
    </citation>
    <scope>NUCLEOTIDE SEQUENCE [LARGE SCALE GENOMIC DNA]</scope>
    <source>
        <strain evidence="3">cv. Fuhuasheng</strain>
        <tissue evidence="2">Leaves</tissue>
    </source>
</reference>
<dbReference type="PANTHER" id="PTHR11439">
    <property type="entry name" value="GAG-POL-RELATED RETROTRANSPOSON"/>
    <property type="match status" value="1"/>
</dbReference>
<dbReference type="AlphaFoldDB" id="A0A445BWY9"/>
<dbReference type="STRING" id="3818.A0A445BWY9"/>
<keyword evidence="3" id="KW-1185">Reference proteome</keyword>
<evidence type="ECO:0000259" key="1">
    <source>
        <dbReference type="Pfam" id="PF07727"/>
    </source>
</evidence>
<dbReference type="Pfam" id="PF07727">
    <property type="entry name" value="RVT_2"/>
    <property type="match status" value="1"/>
</dbReference>
<gene>
    <name evidence="2" type="ORF">Ahy_A08g039660</name>
</gene>
<evidence type="ECO:0000313" key="3">
    <source>
        <dbReference type="Proteomes" id="UP000289738"/>
    </source>
</evidence>
<dbReference type="PANTHER" id="PTHR11439:SF455">
    <property type="entry name" value="RLK (RECEPTOR-LIKE PROTEIN KINASE) 8, PUTATIVE-RELATED"/>
    <property type="match status" value="1"/>
</dbReference>
<name>A0A445BWY9_ARAHY</name>
<dbReference type="SUPFAM" id="SSF56672">
    <property type="entry name" value="DNA/RNA polymerases"/>
    <property type="match status" value="1"/>
</dbReference>
<proteinExistence type="predicted"/>
<comment type="caution">
    <text evidence="2">The sequence shown here is derived from an EMBL/GenBank/DDBJ whole genome shotgun (WGS) entry which is preliminary data.</text>
</comment>
<dbReference type="InterPro" id="IPR013103">
    <property type="entry name" value="RVT_2"/>
</dbReference>
<accession>A0A445BWY9</accession>
<dbReference type="EMBL" id="SDMP01000008">
    <property type="protein sequence ID" value="RYR43237.1"/>
    <property type="molecule type" value="Genomic_DNA"/>
</dbReference>
<dbReference type="CDD" id="cd09272">
    <property type="entry name" value="RNase_HI_RT_Ty1"/>
    <property type="match status" value="1"/>
</dbReference>
<feature type="domain" description="Reverse transcriptase Ty1/copia-type" evidence="1">
    <location>
        <begin position="136"/>
        <end position="337"/>
    </location>
</feature>
<dbReference type="InterPro" id="IPR043502">
    <property type="entry name" value="DNA/RNA_pol_sf"/>
</dbReference>
<evidence type="ECO:0000313" key="2">
    <source>
        <dbReference type="EMBL" id="RYR43237.1"/>
    </source>
</evidence>
<dbReference type="Proteomes" id="UP000289738">
    <property type="component" value="Chromosome A08"/>
</dbReference>
<organism evidence="2 3">
    <name type="scientific">Arachis hypogaea</name>
    <name type="common">Peanut</name>
    <dbReference type="NCBI Taxonomy" id="3818"/>
    <lineage>
        <taxon>Eukaryota</taxon>
        <taxon>Viridiplantae</taxon>
        <taxon>Streptophyta</taxon>
        <taxon>Embryophyta</taxon>
        <taxon>Tracheophyta</taxon>
        <taxon>Spermatophyta</taxon>
        <taxon>Magnoliopsida</taxon>
        <taxon>eudicotyledons</taxon>
        <taxon>Gunneridae</taxon>
        <taxon>Pentapetalae</taxon>
        <taxon>rosids</taxon>
        <taxon>fabids</taxon>
        <taxon>Fabales</taxon>
        <taxon>Fabaceae</taxon>
        <taxon>Papilionoideae</taxon>
        <taxon>50 kb inversion clade</taxon>
        <taxon>dalbergioids sensu lato</taxon>
        <taxon>Dalbergieae</taxon>
        <taxon>Pterocarpus clade</taxon>
        <taxon>Arachis</taxon>
    </lineage>
</organism>